<dbReference type="RefSeq" id="XP_020049750.1">
    <property type="nucleotide sequence ID" value="XM_020195184.1"/>
</dbReference>
<organism evidence="1 2">
    <name type="scientific">Ascoidea rubescens DSM 1968</name>
    <dbReference type="NCBI Taxonomy" id="1344418"/>
    <lineage>
        <taxon>Eukaryota</taxon>
        <taxon>Fungi</taxon>
        <taxon>Dikarya</taxon>
        <taxon>Ascomycota</taxon>
        <taxon>Saccharomycotina</taxon>
        <taxon>Saccharomycetes</taxon>
        <taxon>Ascoideaceae</taxon>
        <taxon>Ascoidea</taxon>
    </lineage>
</organism>
<dbReference type="Proteomes" id="UP000095038">
    <property type="component" value="Unassembled WGS sequence"/>
</dbReference>
<evidence type="ECO:0000313" key="1">
    <source>
        <dbReference type="EMBL" id="ODV63443.1"/>
    </source>
</evidence>
<evidence type="ECO:0000313" key="2">
    <source>
        <dbReference type="Proteomes" id="UP000095038"/>
    </source>
</evidence>
<dbReference type="AlphaFoldDB" id="A0A1D2VPA7"/>
<protein>
    <submittedName>
        <fullName evidence="1">Uncharacterized protein</fullName>
    </submittedName>
</protein>
<sequence length="91" mass="10104">MINNKYLFDSSAYTEQNNASNLNLTAKSLSTLLSSLFGPRRMIGPFLHQSSFLSRSINFSEAGFTANSREFSHTKVGISRSGLAKNQLDRI</sequence>
<keyword evidence="2" id="KW-1185">Reference proteome</keyword>
<dbReference type="EMBL" id="KV454475">
    <property type="protein sequence ID" value="ODV63443.1"/>
    <property type="molecule type" value="Genomic_DNA"/>
</dbReference>
<name>A0A1D2VPA7_9ASCO</name>
<gene>
    <name evidence="1" type="ORF">ASCRUDRAFT_95473</name>
</gene>
<dbReference type="InParanoid" id="A0A1D2VPA7"/>
<dbReference type="GeneID" id="30968820"/>
<accession>A0A1D2VPA7</accession>
<reference evidence="2" key="1">
    <citation type="submission" date="2016-05" db="EMBL/GenBank/DDBJ databases">
        <title>Comparative genomics of biotechnologically important yeasts.</title>
        <authorList>
            <consortium name="DOE Joint Genome Institute"/>
            <person name="Riley R."/>
            <person name="Haridas S."/>
            <person name="Wolfe K.H."/>
            <person name="Lopes M.R."/>
            <person name="Hittinger C.T."/>
            <person name="Goker M."/>
            <person name="Salamov A."/>
            <person name="Wisecaver J."/>
            <person name="Long T.M."/>
            <person name="Aerts A.L."/>
            <person name="Barry K."/>
            <person name="Choi C."/>
            <person name="Clum A."/>
            <person name="Coughlan A.Y."/>
            <person name="Deshpande S."/>
            <person name="Douglass A.P."/>
            <person name="Hanson S.J."/>
            <person name="Klenk H.-P."/>
            <person name="Labutti K."/>
            <person name="Lapidus A."/>
            <person name="Lindquist E."/>
            <person name="Lipzen A."/>
            <person name="Meier-Kolthoff J.P."/>
            <person name="Ohm R.A."/>
            <person name="Otillar R.P."/>
            <person name="Pangilinan J."/>
            <person name="Peng Y."/>
            <person name="Rokas A."/>
            <person name="Rosa C.A."/>
            <person name="Scheuner C."/>
            <person name="Sibirny A.A."/>
            <person name="Slot J.C."/>
            <person name="Stielow J.B."/>
            <person name="Sun H."/>
            <person name="Kurtzman C.P."/>
            <person name="Blackwell M."/>
            <person name="Grigoriev I.V."/>
            <person name="Jeffries T.W."/>
        </authorList>
    </citation>
    <scope>NUCLEOTIDE SEQUENCE [LARGE SCALE GENOMIC DNA]</scope>
    <source>
        <strain evidence="2">DSM 1968</strain>
    </source>
</reference>
<proteinExistence type="predicted"/>